<dbReference type="SUPFAM" id="SSF75011">
    <property type="entry name" value="3-carboxy-cis,cis-mucoante lactonizing enzyme"/>
    <property type="match status" value="1"/>
</dbReference>
<evidence type="ECO:0000313" key="7">
    <source>
        <dbReference type="Proteomes" id="UP000584867"/>
    </source>
</evidence>
<dbReference type="EMBL" id="JACHIO010000031">
    <property type="protein sequence ID" value="MBB5066646.1"/>
    <property type="molecule type" value="Genomic_DNA"/>
</dbReference>
<feature type="DNA-binding region" description="OmpR/PhoB-type" evidence="3">
    <location>
        <begin position="1"/>
        <end position="98"/>
    </location>
</feature>
<dbReference type="Gene3D" id="1.10.10.10">
    <property type="entry name" value="Winged helix-like DNA-binding domain superfamily/Winged helix DNA-binding domain"/>
    <property type="match status" value="1"/>
</dbReference>
<dbReference type="Pfam" id="PF00486">
    <property type="entry name" value="Trans_reg_C"/>
    <property type="match status" value="1"/>
</dbReference>
<dbReference type="RefSeq" id="WP_184260588.1">
    <property type="nucleotide sequence ID" value="NZ_JACHIO010000031.1"/>
</dbReference>
<dbReference type="GO" id="GO:0003677">
    <property type="term" value="F:DNA binding"/>
    <property type="evidence" value="ECO:0007669"/>
    <property type="project" value="UniProtKB-UniRule"/>
</dbReference>
<protein>
    <submittedName>
        <fullName evidence="6">Tol biopolymer transport system component/DNA-binding winged helix-turn-helix (WHTH) protein</fullName>
    </submittedName>
</protein>
<evidence type="ECO:0000256" key="3">
    <source>
        <dbReference type="PROSITE-ProRule" id="PRU01091"/>
    </source>
</evidence>
<keyword evidence="4" id="KW-0812">Transmembrane</keyword>
<dbReference type="SMART" id="SM00862">
    <property type="entry name" value="Trans_reg_C"/>
    <property type="match status" value="1"/>
</dbReference>
<comment type="similarity">
    <text evidence="1">Belongs to the TolB family.</text>
</comment>
<gene>
    <name evidence="6" type="ORF">HDF15_005027</name>
</gene>
<evidence type="ECO:0000256" key="4">
    <source>
        <dbReference type="SAM" id="Phobius"/>
    </source>
</evidence>
<keyword evidence="2 3" id="KW-0238">DNA-binding</keyword>
<dbReference type="GO" id="GO:0000160">
    <property type="term" value="P:phosphorelay signal transduction system"/>
    <property type="evidence" value="ECO:0007669"/>
    <property type="project" value="InterPro"/>
</dbReference>
<dbReference type="InterPro" id="IPR036388">
    <property type="entry name" value="WH-like_DNA-bd_sf"/>
</dbReference>
<dbReference type="InterPro" id="IPR011659">
    <property type="entry name" value="WD40"/>
</dbReference>
<evidence type="ECO:0000256" key="1">
    <source>
        <dbReference type="ARBA" id="ARBA00009820"/>
    </source>
</evidence>
<organism evidence="6 7">
    <name type="scientific">Granulicella mallensis</name>
    <dbReference type="NCBI Taxonomy" id="940614"/>
    <lineage>
        <taxon>Bacteria</taxon>
        <taxon>Pseudomonadati</taxon>
        <taxon>Acidobacteriota</taxon>
        <taxon>Terriglobia</taxon>
        <taxon>Terriglobales</taxon>
        <taxon>Acidobacteriaceae</taxon>
        <taxon>Granulicella</taxon>
    </lineage>
</organism>
<dbReference type="Pfam" id="PF07676">
    <property type="entry name" value="PD40"/>
    <property type="match status" value="4"/>
</dbReference>
<name>A0A7W8ECF5_9BACT</name>
<proteinExistence type="inferred from homology"/>
<feature type="transmembrane region" description="Helical" evidence="4">
    <location>
        <begin position="156"/>
        <end position="174"/>
    </location>
</feature>
<dbReference type="CDD" id="cd00383">
    <property type="entry name" value="trans_reg_C"/>
    <property type="match status" value="1"/>
</dbReference>
<reference evidence="6 7" key="1">
    <citation type="submission" date="2020-08" db="EMBL/GenBank/DDBJ databases">
        <title>Genomic Encyclopedia of Type Strains, Phase IV (KMG-V): Genome sequencing to study the core and pangenomes of soil and plant-associated prokaryotes.</title>
        <authorList>
            <person name="Whitman W."/>
        </authorList>
    </citation>
    <scope>NUCLEOTIDE SEQUENCE [LARGE SCALE GENOMIC DNA]</scope>
    <source>
        <strain evidence="6 7">X5P3</strain>
    </source>
</reference>
<dbReference type="PANTHER" id="PTHR36842:SF1">
    <property type="entry name" value="PROTEIN TOLB"/>
    <property type="match status" value="1"/>
</dbReference>
<dbReference type="InterPro" id="IPR011042">
    <property type="entry name" value="6-blade_b-propeller_TolB-like"/>
</dbReference>
<dbReference type="AlphaFoldDB" id="A0A7W8ECF5"/>
<keyword evidence="4" id="KW-0472">Membrane</keyword>
<dbReference type="PROSITE" id="PS51755">
    <property type="entry name" value="OMPR_PHOB"/>
    <property type="match status" value="1"/>
</dbReference>
<evidence type="ECO:0000256" key="2">
    <source>
        <dbReference type="ARBA" id="ARBA00023125"/>
    </source>
</evidence>
<comment type="caution">
    <text evidence="6">The sequence shown here is derived from an EMBL/GenBank/DDBJ whole genome shotgun (WGS) entry which is preliminary data.</text>
</comment>
<dbReference type="SUPFAM" id="SSF46894">
    <property type="entry name" value="C-terminal effector domain of the bipartite response regulators"/>
    <property type="match status" value="1"/>
</dbReference>
<dbReference type="PANTHER" id="PTHR36842">
    <property type="entry name" value="PROTEIN TOLB HOMOLOG"/>
    <property type="match status" value="1"/>
</dbReference>
<dbReference type="InterPro" id="IPR016032">
    <property type="entry name" value="Sig_transdc_resp-reg_C-effctor"/>
</dbReference>
<accession>A0A7W8ECF5</accession>
<dbReference type="Proteomes" id="UP000584867">
    <property type="component" value="Unassembled WGS sequence"/>
</dbReference>
<evidence type="ECO:0000313" key="6">
    <source>
        <dbReference type="EMBL" id="MBB5066646.1"/>
    </source>
</evidence>
<evidence type="ECO:0000259" key="5">
    <source>
        <dbReference type="PROSITE" id="PS51755"/>
    </source>
</evidence>
<dbReference type="GO" id="GO:0006355">
    <property type="term" value="P:regulation of DNA-templated transcription"/>
    <property type="evidence" value="ECO:0007669"/>
    <property type="project" value="InterPro"/>
</dbReference>
<keyword evidence="4" id="KW-1133">Transmembrane helix</keyword>
<sequence>MIFKFDRYTLNVDTRTLRCRDDIVTLTPKVFQTLLVLVENHTRVMSKDELFEHIWPHQTVEEANLTQNISILRKALEETTYGKRYIATFHGHGYRFVEPVSVDGGHPLLAATDIVSVEDTSTDVKTERASASNFEIPNPPGARQNYEEDRKRNSSVVVLLVCIALSVLLLILLIKMRRKNLPAVASQPAEVTTLTRMEGAQYEPSWSADGTKLAFISADSNNSRFSIYIQSSDELRPQQIVSGTGEYSSPAWSPDGKSLAFIHLQDDLAEILVVSIADAKQRSLTTLFPHRYGLNYRHLDWSPDGGFLVVDDKNNEIDPLSLYLVRVADGKKLRLTYPTMDIIGDVSPRFSPDGTHVAFIRVKYQFENDVFVLSVGGGEARKLTEQSHSLGDVDWATNDSVIFSGRLDREFKFWRQDLNATEPYAVLASSVGTDMPSQFSISRRAKQIAFSAHSSDLNIWSVPLAKKPPLSADWGPVIRTPGQDFEPSFSPDGEKIAFRSDTSGRVQLWVSKKDGTGAAKIDTGKLIPSVYCWERNSQALIFSSISAPGLFEVSLSQEHGLRHLTDIPLSHPSCPVEGKFVFASHSNFVYRISIADGAVLKITDQGGTPAIQSTDGRSLYFAQGRMDPTLSRLDPSTEHQNIVVSSLMPGYSDSWILTSKGLIFIKMISGRPVICFHDLASGKETVVAEFNGNLPPVGLSGFSLSPDERQLLVVLADPVSANIQATDLRMH</sequence>
<dbReference type="Gene3D" id="2.120.10.30">
    <property type="entry name" value="TolB, C-terminal domain"/>
    <property type="match status" value="2"/>
</dbReference>
<dbReference type="SUPFAM" id="SSF82171">
    <property type="entry name" value="DPP6 N-terminal domain-like"/>
    <property type="match status" value="1"/>
</dbReference>
<dbReference type="InterPro" id="IPR001867">
    <property type="entry name" value="OmpR/PhoB-type_DNA-bd"/>
</dbReference>
<dbReference type="Gene3D" id="2.120.10.60">
    <property type="entry name" value="Tricorn protease N-terminal domain"/>
    <property type="match status" value="1"/>
</dbReference>
<feature type="domain" description="OmpR/PhoB-type" evidence="5">
    <location>
        <begin position="1"/>
        <end position="98"/>
    </location>
</feature>